<evidence type="ECO:0000313" key="6">
    <source>
        <dbReference type="Proteomes" id="UP000008363"/>
    </source>
</evidence>
<dbReference type="FunFam" id="3.30.300.30:FF:000008">
    <property type="entry name" value="2,3-dihydroxybenzoate-AMP ligase"/>
    <property type="match status" value="1"/>
</dbReference>
<dbReference type="PANTHER" id="PTHR43767">
    <property type="entry name" value="LONG-CHAIN-FATTY-ACID--COA LIGASE"/>
    <property type="match status" value="1"/>
</dbReference>
<evidence type="ECO:0000313" key="5">
    <source>
        <dbReference type="EMBL" id="GAB90711.1"/>
    </source>
</evidence>
<dbReference type="GO" id="GO:0016878">
    <property type="term" value="F:acid-thiol ligase activity"/>
    <property type="evidence" value="ECO:0007669"/>
    <property type="project" value="UniProtKB-ARBA"/>
</dbReference>
<feature type="domain" description="AMP-dependent synthetase/ligase" evidence="3">
    <location>
        <begin position="59"/>
        <end position="402"/>
    </location>
</feature>
<keyword evidence="2 5" id="KW-0436">Ligase</keyword>
<dbReference type="SUPFAM" id="SSF56801">
    <property type="entry name" value="Acetyl-CoA synthetase-like"/>
    <property type="match status" value="1"/>
</dbReference>
<accession>K6WAD2</accession>
<reference evidence="5 6" key="1">
    <citation type="submission" date="2012-08" db="EMBL/GenBank/DDBJ databases">
        <title>Whole genome shotgun sequence of Gordonia rhizosphera NBRC 16068.</title>
        <authorList>
            <person name="Takarada H."/>
            <person name="Isaki S."/>
            <person name="Hosoyama A."/>
            <person name="Tsuchikane K."/>
            <person name="Katsumata H."/>
            <person name="Baba S."/>
            <person name="Ohji S."/>
            <person name="Yamazaki S."/>
            <person name="Fujita N."/>
        </authorList>
    </citation>
    <scope>NUCLEOTIDE SEQUENCE [LARGE SCALE GENOMIC DNA]</scope>
    <source>
        <strain evidence="5 6">NBRC 16068</strain>
    </source>
</reference>
<dbReference type="InterPro" id="IPR000873">
    <property type="entry name" value="AMP-dep_synth/lig_dom"/>
</dbReference>
<name>K6WAD2_9ACTN</name>
<organism evidence="5 6">
    <name type="scientific">Gordonia rhizosphera NBRC 16068</name>
    <dbReference type="NCBI Taxonomy" id="1108045"/>
    <lineage>
        <taxon>Bacteria</taxon>
        <taxon>Bacillati</taxon>
        <taxon>Actinomycetota</taxon>
        <taxon>Actinomycetes</taxon>
        <taxon>Mycobacteriales</taxon>
        <taxon>Gordoniaceae</taxon>
        <taxon>Gordonia</taxon>
    </lineage>
</organism>
<dbReference type="PANTHER" id="PTHR43767:SF1">
    <property type="entry name" value="NONRIBOSOMAL PEPTIDE SYNTHASE PES1 (EUROFUNG)-RELATED"/>
    <property type="match status" value="1"/>
</dbReference>
<evidence type="ECO:0000259" key="4">
    <source>
        <dbReference type="Pfam" id="PF13193"/>
    </source>
</evidence>
<evidence type="ECO:0000259" key="3">
    <source>
        <dbReference type="Pfam" id="PF00501"/>
    </source>
</evidence>
<dbReference type="CDD" id="cd04433">
    <property type="entry name" value="AFD_class_I"/>
    <property type="match status" value="1"/>
</dbReference>
<protein>
    <submittedName>
        <fullName evidence="5">Putative fatty-acid--CoA ligase</fullName>
    </submittedName>
</protein>
<dbReference type="EMBL" id="BAHC01000115">
    <property type="protein sequence ID" value="GAB90711.1"/>
    <property type="molecule type" value="Genomic_DNA"/>
</dbReference>
<dbReference type="AlphaFoldDB" id="K6WAD2"/>
<dbReference type="Proteomes" id="UP000008363">
    <property type="component" value="Unassembled WGS sequence"/>
</dbReference>
<sequence length="532" mass="56205">MTPGQLIRPVATTRMMRTAHAARTLMKANTVLPERPDRLPRALLATATYGTGMLGAVAASVARYPQATAIVSPTHSITYRELWTGSAAVAGAMAADAGIGSDSRIGILCRNSPTFVIALLAGARLGADLVFLNTGHGPEQLSDTIRGESLDFVLYDSEFADALGGRPGLDSEAIAAIVSDPAQRRSLPRPKKASRLVVLTSGTTGRPKGAARGSDGQSADGALALLDRIPLRARDSMVVPAPFFHAWGLANLMIGLGLSSTIITSPDFDAAATLDFVAQHRARTLAVVPTMLARICALPPERLAAADVDSLQIIAASGSAMPGRLAREVLDRFGPVLYNIYGSTEVAAATIATPADLRKAPTTAGRPAAGVRVEILDAEGVRVTDSTVGRVFVGSGARFDGYTDGGTKEAIDGLLSSGDRGHFDESGRLFIDGREDDMIVSGGENVYPREVEELLNHHKDIHEAIVVGVADPNFGQALKAFVVCRPGTTLDTDEVKKYVTARLARFKVPRTIEFLDDLPRTATGKVLRRELV</sequence>
<feature type="domain" description="AMP-binding enzyme C-terminal" evidence="4">
    <location>
        <begin position="450"/>
        <end position="525"/>
    </location>
</feature>
<dbReference type="InterPro" id="IPR045851">
    <property type="entry name" value="AMP-bd_C_sf"/>
</dbReference>
<dbReference type="Pfam" id="PF13193">
    <property type="entry name" value="AMP-binding_C"/>
    <property type="match status" value="1"/>
</dbReference>
<dbReference type="InterPro" id="IPR025110">
    <property type="entry name" value="AMP-bd_C"/>
</dbReference>
<dbReference type="STRING" id="1108045.GORHZ_115_00670"/>
<gene>
    <name evidence="5" type="ORF">GORHZ_115_00670</name>
</gene>
<dbReference type="Pfam" id="PF00501">
    <property type="entry name" value="AMP-binding"/>
    <property type="match status" value="1"/>
</dbReference>
<dbReference type="InterPro" id="IPR050237">
    <property type="entry name" value="ATP-dep_AMP-bd_enzyme"/>
</dbReference>
<dbReference type="Gene3D" id="3.30.300.30">
    <property type="match status" value="1"/>
</dbReference>
<dbReference type="InterPro" id="IPR042099">
    <property type="entry name" value="ANL_N_sf"/>
</dbReference>
<comment type="similarity">
    <text evidence="1">Belongs to the ATP-dependent AMP-binding enzyme family.</text>
</comment>
<proteinExistence type="inferred from homology"/>
<comment type="caution">
    <text evidence="5">The sequence shown here is derived from an EMBL/GenBank/DDBJ whole genome shotgun (WGS) entry which is preliminary data.</text>
</comment>
<dbReference type="eggNOG" id="COG0318">
    <property type="taxonomic scope" value="Bacteria"/>
</dbReference>
<evidence type="ECO:0000256" key="1">
    <source>
        <dbReference type="ARBA" id="ARBA00006432"/>
    </source>
</evidence>
<evidence type="ECO:0000256" key="2">
    <source>
        <dbReference type="ARBA" id="ARBA00022598"/>
    </source>
</evidence>
<keyword evidence="6" id="KW-1185">Reference proteome</keyword>
<dbReference type="Gene3D" id="3.40.50.12780">
    <property type="entry name" value="N-terminal domain of ligase-like"/>
    <property type="match status" value="1"/>
</dbReference>